<organism evidence="2 3">
    <name type="scientific">Candidatus Yanofskybacteria bacterium GW2011_GWE2_40_11</name>
    <dbReference type="NCBI Taxonomy" id="1619033"/>
    <lineage>
        <taxon>Bacteria</taxon>
        <taxon>Candidatus Yanofskyibacteriota</taxon>
    </lineage>
</organism>
<gene>
    <name evidence="2" type="ORF">UT75_C0006G0036</name>
</gene>
<accession>A0A0G0TS33</accession>
<protein>
    <submittedName>
        <fullName evidence="2">Uncharacterized protein</fullName>
    </submittedName>
</protein>
<keyword evidence="1" id="KW-0812">Transmembrane</keyword>
<feature type="transmembrane region" description="Helical" evidence="1">
    <location>
        <begin position="48"/>
        <end position="66"/>
    </location>
</feature>
<keyword evidence="1" id="KW-1133">Transmembrane helix</keyword>
<evidence type="ECO:0000256" key="1">
    <source>
        <dbReference type="SAM" id="Phobius"/>
    </source>
</evidence>
<dbReference type="AlphaFoldDB" id="A0A0G0TS33"/>
<comment type="caution">
    <text evidence="2">The sequence shown here is derived from an EMBL/GenBank/DDBJ whole genome shotgun (WGS) entry which is preliminary data.</text>
</comment>
<proteinExistence type="predicted"/>
<sequence length="196" mass="21859">MESPNLLNNLHDSLFSFSDLKIGDYQLGQISDQFTAFMGSGIVWDIKTVSFVISVILAIVIILLNIKLGKFKALAAGVVTDIVKPSPISDGGPTIARWAEIQRHVESTKEAEWKFAVIEADKLLDDILKKAGYTGDTMGDRLKNVQPGQLQPLNLIWEAHKIRNRLAHETNYFLRHAEAKKAVQFYGRALEELGVL</sequence>
<dbReference type="EMBL" id="LBXZ01000006">
    <property type="protein sequence ID" value="KKR40657.1"/>
    <property type="molecule type" value="Genomic_DNA"/>
</dbReference>
<keyword evidence="1" id="KW-0472">Membrane</keyword>
<evidence type="ECO:0000313" key="2">
    <source>
        <dbReference type="EMBL" id="KKR40657.1"/>
    </source>
</evidence>
<dbReference type="Proteomes" id="UP000034072">
    <property type="component" value="Unassembled WGS sequence"/>
</dbReference>
<reference evidence="2 3" key="1">
    <citation type="journal article" date="2015" name="Nature">
        <title>rRNA introns, odd ribosomes, and small enigmatic genomes across a large radiation of phyla.</title>
        <authorList>
            <person name="Brown C.T."/>
            <person name="Hug L.A."/>
            <person name="Thomas B.C."/>
            <person name="Sharon I."/>
            <person name="Castelle C.J."/>
            <person name="Singh A."/>
            <person name="Wilkins M.J."/>
            <person name="Williams K.H."/>
            <person name="Banfield J.F."/>
        </authorList>
    </citation>
    <scope>NUCLEOTIDE SEQUENCE [LARGE SCALE GENOMIC DNA]</scope>
</reference>
<evidence type="ECO:0000313" key="3">
    <source>
        <dbReference type="Proteomes" id="UP000034072"/>
    </source>
</evidence>
<name>A0A0G0TS33_9BACT</name>